<dbReference type="Pfam" id="PF18962">
    <property type="entry name" value="Por_Secre_tail"/>
    <property type="match status" value="1"/>
</dbReference>
<dbReference type="InterPro" id="IPR001304">
    <property type="entry name" value="C-type_lectin-like"/>
</dbReference>
<gene>
    <name evidence="7" type="ordered locus">Oweho_2794</name>
</gene>
<dbReference type="Pfam" id="PF19081">
    <property type="entry name" value="Ig_7"/>
    <property type="match status" value="1"/>
</dbReference>
<protein>
    <submittedName>
        <fullName evidence="7">HYR domain-containing protein</fullName>
    </submittedName>
</protein>
<proteinExistence type="predicted"/>
<dbReference type="Proteomes" id="UP000005631">
    <property type="component" value="Chromosome"/>
</dbReference>
<keyword evidence="1 3" id="KW-0732">Signal</keyword>
<feature type="domain" description="HYR" evidence="5">
    <location>
        <begin position="1175"/>
        <end position="1257"/>
    </location>
</feature>
<dbReference type="NCBIfam" id="TIGR04183">
    <property type="entry name" value="Por_Secre_tail"/>
    <property type="match status" value="1"/>
</dbReference>
<feature type="chain" id="PRO_5003515455" evidence="3">
    <location>
        <begin position="22"/>
        <end position="1798"/>
    </location>
</feature>
<organism evidence="7 8">
    <name type="scientific">Owenweeksia hongkongensis (strain DSM 17368 / CIP 108786 / JCM 12287 / NRRL B-23963 / UST20020801)</name>
    <dbReference type="NCBI Taxonomy" id="926562"/>
    <lineage>
        <taxon>Bacteria</taxon>
        <taxon>Pseudomonadati</taxon>
        <taxon>Bacteroidota</taxon>
        <taxon>Flavobacteriia</taxon>
        <taxon>Flavobacteriales</taxon>
        <taxon>Owenweeksiaceae</taxon>
        <taxon>Owenweeksia</taxon>
    </lineage>
</organism>
<reference evidence="7 8" key="1">
    <citation type="journal article" date="2012" name="Stand. Genomic Sci.">
        <title>Genome sequence of the orange-pigmented seawater bacterium Owenweeksia hongkongensis type strain (UST20020801(T)).</title>
        <authorList>
            <person name="Riedel T."/>
            <person name="Held B."/>
            <person name="Nolan M."/>
            <person name="Lucas S."/>
            <person name="Lapidus A."/>
            <person name="Tice H."/>
            <person name="Del Rio T.G."/>
            <person name="Cheng J.F."/>
            <person name="Han C."/>
            <person name="Tapia R."/>
            <person name="Goodwin L.A."/>
            <person name="Pitluck S."/>
            <person name="Liolios K."/>
            <person name="Mavromatis K."/>
            <person name="Pagani I."/>
            <person name="Ivanova N."/>
            <person name="Mikhailova N."/>
            <person name="Pati A."/>
            <person name="Chen A."/>
            <person name="Palaniappan K."/>
            <person name="Rohde M."/>
            <person name="Tindall B.J."/>
            <person name="Detter J.C."/>
            <person name="Goker M."/>
            <person name="Woyke T."/>
            <person name="Bristow J."/>
            <person name="Eisen J.A."/>
            <person name="Markowitz V."/>
            <person name="Hugenholtz P."/>
            <person name="Klenk H.P."/>
            <person name="Kyrpides N.C."/>
        </authorList>
    </citation>
    <scope>NUCLEOTIDE SEQUENCE</scope>
    <source>
        <strain evidence="8">DSM 17368 / JCM 12287 / NRRL B-23963</strain>
    </source>
</reference>
<dbReference type="InterPro" id="IPR003410">
    <property type="entry name" value="HYR_dom"/>
</dbReference>
<dbReference type="Pfam" id="PF02494">
    <property type="entry name" value="HYR"/>
    <property type="match status" value="1"/>
</dbReference>
<evidence type="ECO:0000256" key="1">
    <source>
        <dbReference type="ARBA" id="ARBA00022729"/>
    </source>
</evidence>
<dbReference type="CDD" id="cd00037">
    <property type="entry name" value="CLECT"/>
    <property type="match status" value="1"/>
</dbReference>
<evidence type="ECO:0000313" key="8">
    <source>
        <dbReference type="Proteomes" id="UP000005631"/>
    </source>
</evidence>
<dbReference type="Gene3D" id="2.60.40.3080">
    <property type="match status" value="1"/>
</dbReference>
<dbReference type="EMBL" id="CP003156">
    <property type="protein sequence ID" value="AEV33754.1"/>
    <property type="molecule type" value="Genomic_DNA"/>
</dbReference>
<dbReference type="KEGG" id="oho:Oweho_2794"/>
<evidence type="ECO:0000259" key="6">
    <source>
        <dbReference type="PROSITE" id="PS51304"/>
    </source>
</evidence>
<dbReference type="PROSITE" id="PS51304">
    <property type="entry name" value="GALECTIN"/>
    <property type="match status" value="1"/>
</dbReference>
<dbReference type="InterPro" id="IPR016187">
    <property type="entry name" value="CTDL_fold"/>
</dbReference>
<dbReference type="eggNOG" id="COG3420">
    <property type="taxonomic scope" value="Bacteria"/>
</dbReference>
<dbReference type="eggNOG" id="COG3291">
    <property type="taxonomic scope" value="Bacteria"/>
</dbReference>
<dbReference type="PROSITE" id="PS50825">
    <property type="entry name" value="HYR"/>
    <property type="match status" value="1"/>
</dbReference>
<dbReference type="PANTHER" id="PTHR14139">
    <property type="entry name" value="CALSYNTENIN"/>
    <property type="match status" value="1"/>
</dbReference>
<feature type="signal peptide" evidence="3">
    <location>
        <begin position="1"/>
        <end position="21"/>
    </location>
</feature>
<dbReference type="SMART" id="SM00034">
    <property type="entry name" value="CLECT"/>
    <property type="match status" value="1"/>
</dbReference>
<dbReference type="eggNOG" id="COG2911">
    <property type="taxonomic scope" value="Bacteria"/>
</dbReference>
<keyword evidence="2" id="KW-0677">Repeat</keyword>
<sequence>MKTKILSLLAVLLVCVIQAFAQTTVFSESFETNGEVSRYNSNRGGVCNDFFDRVSSTPSCFAGPITGVDGTWYFAGEDVDNGTAGGGPGSVTFVNHSISGLSNLQLSFKFGTPRAGYEIDDVILVQYSIDGGSFTNAIVLQGNPINGTNSGPLKVDTDRNPTAAPPTGADVPSSGTMSLYSYSIPGTGSNIVVKVVVDVDGGTEEIAFDLVKLEGTLAVNFPPVLANIEGASLNYTEGDPAAQVTNTLSISDTENDNITSATVEISAGFASGEDVLSFTSQFGVTGSQTGSTLSLSGIATLAQYQTVLRSVKYQNTNTINPSIATRTIRFQVSDGGNSNFQSRNINFTQTLNGPISLPACESFETDGHGTRYYAYEYASGNDFWQRHDASGGAHPSHGQAIIGADGNWIWVGEDVASSNPNPSGLGELLLQSFNAGAGTTFSVDIDVAVSDVSPSSWETNDYLKVQYKMDAGAWTTIGAFYGDASNNLVADANLDGIADPAGIILTNTLQRFTYNFNTSGTNLQVRVQHKSDGTEEIAFDRICVDGNVSGNAPPVLANIEAGILNYVEGSGVQQVTNSITVSDAESDNITGATIVVFQGFDASEDVLSFTPQFGVVGAYVGNTLTLTGSATPAQYQTLLRSVSYQNTDGSDPSLQNRTIQFQVSDGAGSNFQTRDISIDASLQAAQSLPYCESFETDGHGVRYAAYQFNDASNNFWERHDASGGAHPSHGQAILGATGSYIWVGEDVDEASNPNPAGIGEMLLTPFNVTSQDSFTVSVNLAVSDIAPLSWEASDYVVVEYKMDAGAWTKIGAFYGDGTTKKLTEDADLNGIADPAGTALTNTLAPFTYGFTASGGTLQVRLLHKSDGSEELGFDNFCITGFSSCNEPDIPTISTSGVCNPQTLSITSGNLNDATNWHWYTGSCGGTSVGTGNSIIVSPNSSTIYYVRGEGGCVTLGACASVTVGPDGVAPNPVCQNITVYLNAAGTVTIVAADVDGGSTDNCGVDSLYVDKTTFTCADVETDTVSLTVFDAAGNFSSCNAIVTIEDTISPVISCPGDVTVSNDAGVCGATVAYAISATDNCGVAPDSIPGFSTLGTHNGKIYYVSNIAFTPQNAYADALANGGYVVTVNNAAENTFLAQGIANRSLFEAWIGYDDSEVEGTFVWQNGEVSGYSNWDAGNPDNAGNEDYVELKFYGVWNDRTATTTMPYILERNIGIQQIEGIASGGFFPVGVTVNKFVAVDDDGNSDTCSFTVTVNDTASPTLFTDSICLGDSLYVGGAWQTVPGVYTDTATAASGCDSLLVTTLYYQADSICHSNTPDSLLIVSDASWMMSTEVNTVDAYSYPWRGVTTLPDVSTYTLPAVVGQPYHYHSIDSVDGARVLRGDNGIRFFRTTFNLNVDTGVAAQIISRMDDGMEIYINGHMIAREANRTTANFLGLPHNLVLLQNGDQDNGHNGDMEFDIVNNYRLDSVVVAGENELIIALRNAPQTSDKGGFSFRMELKTGEAYMPELTGYLVSDIEWMESTVTTPGGTSFNWSGVSGLPAANTFTKNVMLGQPYGYYSIEEVPGSFAIKSGTDVTYYTRRFTIMDSADVNVRLRSTFDESVMIYVNGVLIAADYSTNYSDRTLAAHDVDFQAGGTITNGNAGGDLFDQVESVDFDNILRKGDNYVTVALRNKGITDKGGFSLRLDLDKAGSPVIRKTTSERNGNEDKKANDLQVNFNIYPNPTTGRVIIDLIESPTGDNTVTVLDLNGKVIMNRSLVNPQTGIMDIDLSELANGMYIIRVKSGDTNYQSKRVMKF</sequence>
<dbReference type="OrthoDB" id="9805017at2"/>
<dbReference type="eggNOG" id="COG2304">
    <property type="taxonomic scope" value="Bacteria"/>
</dbReference>
<dbReference type="PATRIC" id="fig|926562.3.peg.2810"/>
<dbReference type="RefSeq" id="WP_014203103.1">
    <property type="nucleotide sequence ID" value="NC_016599.1"/>
</dbReference>
<evidence type="ECO:0000259" key="4">
    <source>
        <dbReference type="PROSITE" id="PS50041"/>
    </source>
</evidence>
<dbReference type="PANTHER" id="PTHR14139:SF2">
    <property type="entry name" value="CALSYNTENIN-1"/>
    <property type="match status" value="1"/>
</dbReference>
<accession>G8R088</accession>
<dbReference type="InterPro" id="IPR001079">
    <property type="entry name" value="Galectin_CRD"/>
</dbReference>
<dbReference type="InterPro" id="IPR016186">
    <property type="entry name" value="C-type_lectin-like/link_sf"/>
</dbReference>
<dbReference type="Gene3D" id="3.10.100.10">
    <property type="entry name" value="Mannose-Binding Protein A, subunit A"/>
    <property type="match status" value="1"/>
</dbReference>
<dbReference type="HOGENOM" id="CLU_238161_0_0_10"/>
<dbReference type="InterPro" id="IPR044023">
    <property type="entry name" value="Ig_7"/>
</dbReference>
<dbReference type="GO" id="GO:0030246">
    <property type="term" value="F:carbohydrate binding"/>
    <property type="evidence" value="ECO:0007669"/>
    <property type="project" value="InterPro"/>
</dbReference>
<evidence type="ECO:0000256" key="2">
    <source>
        <dbReference type="ARBA" id="ARBA00022737"/>
    </source>
</evidence>
<dbReference type="STRING" id="926562.Oweho_2794"/>
<dbReference type="InterPro" id="IPR026444">
    <property type="entry name" value="Secre_tail"/>
</dbReference>
<dbReference type="Gene3D" id="2.60.120.260">
    <property type="entry name" value="Galactose-binding domain-like"/>
    <property type="match status" value="2"/>
</dbReference>
<dbReference type="Pfam" id="PF00059">
    <property type="entry name" value="Lectin_C"/>
    <property type="match status" value="1"/>
</dbReference>
<keyword evidence="8" id="KW-1185">Reference proteome</keyword>
<evidence type="ECO:0000259" key="5">
    <source>
        <dbReference type="PROSITE" id="PS50825"/>
    </source>
</evidence>
<name>G8R088_OWEHD</name>
<evidence type="ECO:0000313" key="7">
    <source>
        <dbReference type="EMBL" id="AEV33754.1"/>
    </source>
</evidence>
<dbReference type="PROSITE" id="PS50041">
    <property type="entry name" value="C_TYPE_LECTIN_2"/>
    <property type="match status" value="1"/>
</dbReference>
<evidence type="ECO:0000256" key="3">
    <source>
        <dbReference type="SAM" id="SignalP"/>
    </source>
</evidence>
<dbReference type="SUPFAM" id="SSF56436">
    <property type="entry name" value="C-type lectin-like"/>
    <property type="match status" value="1"/>
</dbReference>
<feature type="domain" description="Galectin" evidence="6">
    <location>
        <begin position="1402"/>
        <end position="1658"/>
    </location>
</feature>
<feature type="domain" description="C-type lectin" evidence="4">
    <location>
        <begin position="1097"/>
        <end position="1211"/>
    </location>
</feature>